<protein>
    <submittedName>
        <fullName evidence="1">Uncharacterized protein</fullName>
    </submittedName>
</protein>
<reference evidence="1" key="1">
    <citation type="journal article" date="2021" name="Nat. Commun.">
        <title>Genetic determinants of endophytism in the Arabidopsis root mycobiome.</title>
        <authorList>
            <person name="Mesny F."/>
            <person name="Miyauchi S."/>
            <person name="Thiergart T."/>
            <person name="Pickel B."/>
            <person name="Atanasova L."/>
            <person name="Karlsson M."/>
            <person name="Huettel B."/>
            <person name="Barry K.W."/>
            <person name="Haridas S."/>
            <person name="Chen C."/>
            <person name="Bauer D."/>
            <person name="Andreopoulos W."/>
            <person name="Pangilinan J."/>
            <person name="LaButti K."/>
            <person name="Riley R."/>
            <person name="Lipzen A."/>
            <person name="Clum A."/>
            <person name="Drula E."/>
            <person name="Henrissat B."/>
            <person name="Kohler A."/>
            <person name="Grigoriev I.V."/>
            <person name="Martin F.M."/>
            <person name="Hacquard S."/>
        </authorList>
    </citation>
    <scope>NUCLEOTIDE SEQUENCE</scope>
    <source>
        <strain evidence="1">MPI-CAGE-AT-0147</strain>
    </source>
</reference>
<evidence type="ECO:0000313" key="1">
    <source>
        <dbReference type="EMBL" id="KAH7161562.1"/>
    </source>
</evidence>
<proteinExistence type="predicted"/>
<dbReference type="Proteomes" id="UP000738349">
    <property type="component" value="Unassembled WGS sequence"/>
</dbReference>
<dbReference type="EMBL" id="JAGMUV010000004">
    <property type="protein sequence ID" value="KAH7161562.1"/>
    <property type="molecule type" value="Genomic_DNA"/>
</dbReference>
<comment type="caution">
    <text evidence="1">The sequence shown here is derived from an EMBL/GenBank/DDBJ whole genome shotgun (WGS) entry which is preliminary data.</text>
</comment>
<sequence>LVSKMGYIGWAGNKNWEDQFTVRQGQTKPAWFKQHDEFLKPQRCKALFRYLDRLRTLCHDIPKAPDFGGQSEYLRQQSDAIGKSVAHINALVSHICKSVNEQIALLAEQKPHRVKWGKTAVETIHKKIVPMLVLVLMEGFLAGGVVTISSGKTFVSAKGQFTTSTLDLPQRIMGWLQRLYEVVMAYAIVDPFQPVSDAKTNVLKTQLAKNQREKLRKSLQDVDEVLRQAVDKLDYNAHAPQRAKEAAEKNLAFRIALEKKQQEEREAQDRQMQLFVGSIRRMQKPQPSETRSSQGEEYFEKFGGWYKWEDERLLNMLRKVEKPDVRALVPLVPGRMVEEVAQRLTDLRERMRLKYEQAGIVPPLWCY</sequence>
<dbReference type="AlphaFoldDB" id="A0A9P9FGS7"/>
<accession>A0A9P9FGS7</accession>
<dbReference type="OrthoDB" id="5236024at2759"/>
<gene>
    <name evidence="1" type="ORF">EDB81DRAFT_626007</name>
</gene>
<keyword evidence="2" id="KW-1185">Reference proteome</keyword>
<name>A0A9P9FGS7_9HYPO</name>
<feature type="non-terminal residue" evidence="1">
    <location>
        <position position="367"/>
    </location>
</feature>
<feature type="non-terminal residue" evidence="1">
    <location>
        <position position="1"/>
    </location>
</feature>
<organism evidence="1 2">
    <name type="scientific">Dactylonectria macrodidyma</name>
    <dbReference type="NCBI Taxonomy" id="307937"/>
    <lineage>
        <taxon>Eukaryota</taxon>
        <taxon>Fungi</taxon>
        <taxon>Dikarya</taxon>
        <taxon>Ascomycota</taxon>
        <taxon>Pezizomycotina</taxon>
        <taxon>Sordariomycetes</taxon>
        <taxon>Hypocreomycetidae</taxon>
        <taxon>Hypocreales</taxon>
        <taxon>Nectriaceae</taxon>
        <taxon>Dactylonectria</taxon>
    </lineage>
</organism>
<evidence type="ECO:0000313" key="2">
    <source>
        <dbReference type="Proteomes" id="UP000738349"/>
    </source>
</evidence>